<keyword evidence="9 10" id="KW-0030">Aminoacyl-tRNA synthetase</keyword>
<dbReference type="InterPro" id="IPR001412">
    <property type="entry name" value="aa-tRNA-synth_I_CS"/>
</dbReference>
<feature type="domain" description="Glutamyl/glutaminyl-tRNA synthetase class Ib catalytic" evidence="11">
    <location>
        <begin position="3"/>
        <end position="304"/>
    </location>
</feature>
<dbReference type="GO" id="GO:0000049">
    <property type="term" value="F:tRNA binding"/>
    <property type="evidence" value="ECO:0007669"/>
    <property type="project" value="InterPro"/>
</dbReference>
<dbReference type="PANTHER" id="PTHR43311:SF2">
    <property type="entry name" value="GLUTAMATE--TRNA LIGASE, MITOCHONDRIAL-RELATED"/>
    <property type="match status" value="1"/>
</dbReference>
<dbReference type="SUPFAM" id="SSF48163">
    <property type="entry name" value="An anticodon-binding domain of class I aminoacyl-tRNA synthetases"/>
    <property type="match status" value="1"/>
</dbReference>
<dbReference type="InterPro" id="IPR020751">
    <property type="entry name" value="aa-tRNA-synth_I_codon-bd_sub2"/>
</dbReference>
<dbReference type="GO" id="GO:0005524">
    <property type="term" value="F:ATP binding"/>
    <property type="evidence" value="ECO:0007669"/>
    <property type="project" value="UniProtKB-UniRule"/>
</dbReference>
<dbReference type="RefSeq" id="WP_211875563.1">
    <property type="nucleotide sequence ID" value="NZ_JAAEDH010000021.1"/>
</dbReference>
<dbReference type="GO" id="GO:0008270">
    <property type="term" value="F:zinc ion binding"/>
    <property type="evidence" value="ECO:0007669"/>
    <property type="project" value="InterPro"/>
</dbReference>
<evidence type="ECO:0000256" key="9">
    <source>
        <dbReference type="ARBA" id="ARBA00023146"/>
    </source>
</evidence>
<dbReference type="GO" id="GO:0004818">
    <property type="term" value="F:glutamate-tRNA ligase activity"/>
    <property type="evidence" value="ECO:0007669"/>
    <property type="project" value="UniProtKB-UniRule"/>
</dbReference>
<comment type="similarity">
    <text evidence="2 10">Belongs to the class-I aminoacyl-tRNA synthetase family. Glutamate--tRNA ligase type 1 subfamily.</text>
</comment>
<reference evidence="13" key="2">
    <citation type="journal article" date="2021" name="Syst. Appl. Microbiol.">
        <title>Roseomonas hellenica sp. nov., isolated from roots of wild-growing Alkanna tinctoria.</title>
        <authorList>
            <person name="Rat A."/>
            <person name="Naranjo H.D."/>
            <person name="Lebbe L."/>
            <person name="Cnockaert M."/>
            <person name="Krigas N."/>
            <person name="Grigoriadou K."/>
            <person name="Maloupa E."/>
            <person name="Willems A."/>
        </authorList>
    </citation>
    <scope>NUCLEOTIDE SEQUENCE</scope>
    <source>
        <strain evidence="13">LMG 28251</strain>
    </source>
</reference>
<comment type="caution">
    <text evidence="10">Lacks conserved residue(s) required for the propagation of feature annotation.</text>
</comment>
<keyword evidence="14" id="KW-1185">Reference proteome</keyword>
<dbReference type="PRINTS" id="PR00987">
    <property type="entry name" value="TRNASYNTHGLU"/>
</dbReference>
<dbReference type="PANTHER" id="PTHR43311">
    <property type="entry name" value="GLUTAMATE--TRNA LIGASE"/>
    <property type="match status" value="1"/>
</dbReference>
<comment type="caution">
    <text evidence="13">The sequence shown here is derived from an EMBL/GenBank/DDBJ whole genome shotgun (WGS) entry which is preliminary data.</text>
</comment>
<evidence type="ECO:0000256" key="8">
    <source>
        <dbReference type="ARBA" id="ARBA00022917"/>
    </source>
</evidence>
<accession>A0AAF1KUP6</accession>
<dbReference type="Pfam" id="PF19269">
    <property type="entry name" value="Anticodon_2"/>
    <property type="match status" value="1"/>
</dbReference>
<evidence type="ECO:0000313" key="14">
    <source>
        <dbReference type="Proteomes" id="UP001196068"/>
    </source>
</evidence>
<name>A0AAF1KUP6_9PROT</name>
<dbReference type="NCBIfam" id="TIGR00464">
    <property type="entry name" value="gltX_bact"/>
    <property type="match status" value="1"/>
</dbReference>
<evidence type="ECO:0000256" key="6">
    <source>
        <dbReference type="ARBA" id="ARBA00022741"/>
    </source>
</evidence>
<feature type="binding site" evidence="10">
    <location>
        <position position="240"/>
    </location>
    <ligand>
        <name>ATP</name>
        <dbReference type="ChEBI" id="CHEBI:30616"/>
    </ligand>
</feature>
<organism evidence="13 14">
    <name type="scientific">Plastoroseomonas arctica</name>
    <dbReference type="NCBI Taxonomy" id="1509237"/>
    <lineage>
        <taxon>Bacteria</taxon>
        <taxon>Pseudomonadati</taxon>
        <taxon>Pseudomonadota</taxon>
        <taxon>Alphaproteobacteria</taxon>
        <taxon>Acetobacterales</taxon>
        <taxon>Acetobacteraceae</taxon>
        <taxon>Plastoroseomonas</taxon>
    </lineage>
</organism>
<keyword evidence="6 10" id="KW-0547">Nucleotide-binding</keyword>
<keyword evidence="8 10" id="KW-0648">Protein biosynthesis</keyword>
<dbReference type="Gene3D" id="1.10.10.350">
    <property type="match status" value="1"/>
</dbReference>
<dbReference type="Proteomes" id="UP001196068">
    <property type="component" value="Unassembled WGS sequence"/>
</dbReference>
<dbReference type="AlphaFoldDB" id="A0AAF1KUP6"/>
<dbReference type="InterPro" id="IPR008925">
    <property type="entry name" value="aa_tRNA-synth_I_cd-bd_sf"/>
</dbReference>
<dbReference type="HAMAP" id="MF_00022">
    <property type="entry name" value="Glu_tRNA_synth_type1"/>
    <property type="match status" value="1"/>
</dbReference>
<evidence type="ECO:0000259" key="11">
    <source>
        <dbReference type="Pfam" id="PF00749"/>
    </source>
</evidence>
<dbReference type="EMBL" id="JAAEDH010000021">
    <property type="protein sequence ID" value="MBR0656697.1"/>
    <property type="molecule type" value="Genomic_DNA"/>
</dbReference>
<keyword evidence="7 10" id="KW-0067">ATP-binding</keyword>
<proteinExistence type="inferred from homology"/>
<evidence type="ECO:0000256" key="1">
    <source>
        <dbReference type="ARBA" id="ARBA00004496"/>
    </source>
</evidence>
<dbReference type="InterPro" id="IPR045462">
    <property type="entry name" value="aa-tRNA-synth_I_cd-bd"/>
</dbReference>
<evidence type="ECO:0000256" key="7">
    <source>
        <dbReference type="ARBA" id="ARBA00022840"/>
    </source>
</evidence>
<evidence type="ECO:0000256" key="2">
    <source>
        <dbReference type="ARBA" id="ARBA00007894"/>
    </source>
</evidence>
<dbReference type="FunFam" id="3.40.50.620:FF:000007">
    <property type="entry name" value="Glutamate--tRNA ligase"/>
    <property type="match status" value="1"/>
</dbReference>
<gene>
    <name evidence="10" type="primary">gltX</name>
    <name evidence="13" type="ORF">GXW79_16575</name>
</gene>
<evidence type="ECO:0000313" key="13">
    <source>
        <dbReference type="EMBL" id="MBR0656697.1"/>
    </source>
</evidence>
<evidence type="ECO:0000256" key="3">
    <source>
        <dbReference type="ARBA" id="ARBA00011245"/>
    </source>
</evidence>
<comment type="catalytic activity">
    <reaction evidence="10">
        <text>tRNA(Glu) + L-glutamate + ATP = L-glutamyl-tRNA(Glu) + AMP + diphosphate</text>
        <dbReference type="Rhea" id="RHEA:23540"/>
        <dbReference type="Rhea" id="RHEA-COMP:9663"/>
        <dbReference type="Rhea" id="RHEA-COMP:9680"/>
        <dbReference type="ChEBI" id="CHEBI:29985"/>
        <dbReference type="ChEBI" id="CHEBI:30616"/>
        <dbReference type="ChEBI" id="CHEBI:33019"/>
        <dbReference type="ChEBI" id="CHEBI:78442"/>
        <dbReference type="ChEBI" id="CHEBI:78520"/>
        <dbReference type="ChEBI" id="CHEBI:456215"/>
        <dbReference type="EC" id="6.1.1.17"/>
    </reaction>
</comment>
<evidence type="ECO:0000256" key="4">
    <source>
        <dbReference type="ARBA" id="ARBA00022490"/>
    </source>
</evidence>
<keyword evidence="4 10" id="KW-0963">Cytoplasm</keyword>
<dbReference type="InterPro" id="IPR000924">
    <property type="entry name" value="Glu/Gln-tRNA-synth"/>
</dbReference>
<keyword evidence="5 10" id="KW-0436">Ligase</keyword>
<evidence type="ECO:0000256" key="5">
    <source>
        <dbReference type="ARBA" id="ARBA00022598"/>
    </source>
</evidence>
<comment type="subcellular location">
    <subcellularLocation>
        <location evidence="1 10">Cytoplasm</location>
    </subcellularLocation>
</comment>
<dbReference type="CDD" id="cd00808">
    <property type="entry name" value="GluRS_core"/>
    <property type="match status" value="1"/>
</dbReference>
<comment type="function">
    <text evidence="10">Catalyzes the attachment of glutamate to tRNA(Glu) in a two-step reaction: glutamate is first activated by ATP to form Glu-AMP and then transferred to the acceptor end of tRNA(Glu).</text>
</comment>
<dbReference type="InterPro" id="IPR020058">
    <property type="entry name" value="Glu/Gln-tRNA-synth_Ib_cat-dom"/>
</dbReference>
<dbReference type="InterPro" id="IPR049940">
    <property type="entry name" value="GluQ/Sye"/>
</dbReference>
<feature type="domain" description="Aminoacyl-tRNA synthetase class I anticodon-binding" evidence="12">
    <location>
        <begin position="331"/>
        <end position="455"/>
    </location>
</feature>
<dbReference type="GO" id="GO:0006424">
    <property type="term" value="P:glutamyl-tRNA aminoacylation"/>
    <property type="evidence" value="ECO:0007669"/>
    <property type="project" value="UniProtKB-UniRule"/>
</dbReference>
<dbReference type="PROSITE" id="PS00178">
    <property type="entry name" value="AA_TRNA_LIGASE_I"/>
    <property type="match status" value="1"/>
</dbReference>
<comment type="subunit">
    <text evidence="3 10">Monomer.</text>
</comment>
<protein>
    <recommendedName>
        <fullName evidence="10">Glutamate--tRNA ligase</fullName>
        <ecNumber evidence="10">6.1.1.17</ecNumber>
    </recommendedName>
    <alternativeName>
        <fullName evidence="10">Glutamyl-tRNA synthetase</fullName>
        <shortName evidence="10">GluRS</shortName>
    </alternativeName>
</protein>
<feature type="short sequence motif" description="'KMSKS' region" evidence="10">
    <location>
        <begin position="237"/>
        <end position="241"/>
    </location>
</feature>
<dbReference type="GO" id="GO:0005829">
    <property type="term" value="C:cytosol"/>
    <property type="evidence" value="ECO:0007669"/>
    <property type="project" value="TreeGrafter"/>
</dbReference>
<evidence type="ECO:0000256" key="10">
    <source>
        <dbReference type="HAMAP-Rule" id="MF_00022"/>
    </source>
</evidence>
<dbReference type="InterPro" id="IPR004527">
    <property type="entry name" value="Glu-tRNA-ligase_bac/mito"/>
</dbReference>
<dbReference type="InterPro" id="IPR014729">
    <property type="entry name" value="Rossmann-like_a/b/a_fold"/>
</dbReference>
<dbReference type="EC" id="6.1.1.17" evidence="10"/>
<dbReference type="Gene3D" id="3.40.50.620">
    <property type="entry name" value="HUPs"/>
    <property type="match status" value="1"/>
</dbReference>
<dbReference type="InterPro" id="IPR033910">
    <property type="entry name" value="GluRS_core"/>
</dbReference>
<sequence>MTVRTRFAPSPTGFLHIGGARTALFNYLFARHHGGQYLLRIEDTDKARSTPEAVDQIIRSLAWLELPPDEPPVFQSAREARHAEVARELLAKGAAYLAYDTAEELAAMRTAAEAEKRPFRYDGSRWIDGATPPEGVAPVIRIKAPRGGETVVHDLVQGEVRVAHAELDDMIILRSDGSPTYLHAVVVDDHDMAITHVIRGDDHLTNTFRQCMVYDAMGWERPAFAHIPLIHGADGAKLSKRHGAVGVGEFENQGFLPEAVCNYLLRLGWGHGDEEFVRRERAIALFDLADVGRSASRMDYAKLTHLNGQYLRQADDQRLVDAVLARTGPTPHAARIASLMPTLKERAKSLNEIVAGVAFALTDTAPTPDGKAAALLTPETKPHLRAISDILAQTPWDKAAIEAAMRSYAETHAIKLGTVAQPMRAALTGSTTSPPVDAVLVALGREESLARLRGAAG</sequence>
<evidence type="ECO:0000259" key="12">
    <source>
        <dbReference type="Pfam" id="PF19269"/>
    </source>
</evidence>
<feature type="short sequence motif" description="'HIGH' region" evidence="10">
    <location>
        <begin position="9"/>
        <end position="19"/>
    </location>
</feature>
<reference evidence="13" key="1">
    <citation type="submission" date="2020-01" db="EMBL/GenBank/DDBJ databases">
        <authorList>
            <person name="Rat A."/>
        </authorList>
    </citation>
    <scope>NUCLEOTIDE SEQUENCE</scope>
    <source>
        <strain evidence="13">LMG 28251</strain>
    </source>
</reference>
<dbReference type="Pfam" id="PF00749">
    <property type="entry name" value="tRNA-synt_1c"/>
    <property type="match status" value="1"/>
</dbReference>
<dbReference type="SUPFAM" id="SSF52374">
    <property type="entry name" value="Nucleotidylyl transferase"/>
    <property type="match status" value="1"/>
</dbReference>